<protein>
    <submittedName>
        <fullName evidence="1">Hydratase</fullName>
    </submittedName>
</protein>
<sequence>MTERGAGALWRDRHTLRIGPSQVRWDGQTLVIDIEEHGAVLPLNVRGQVRVTPMVYGQRRFRLDPGGRHVWEPLAPCSRVEANFTDPAIRWSGTGYLDANHGAESLEDGFADWQWSRAHLKDGSTAVMYEGQLADGSDFGMALRITPDGQAEVMEMPAPVVLPKTAWRLDRLTRADPGYTARLRATWEDTPFYSRTALATRLWGEDVVAVHESLNMKRFATGAVQWMLPWRMPRKV</sequence>
<evidence type="ECO:0000313" key="1">
    <source>
        <dbReference type="EMBL" id="OYQ33093.1"/>
    </source>
</evidence>
<dbReference type="SUPFAM" id="SSF159245">
    <property type="entry name" value="AttH-like"/>
    <property type="match status" value="1"/>
</dbReference>
<comment type="caution">
    <text evidence="1">The sequence shown here is derived from an EMBL/GenBank/DDBJ whole genome shotgun (WGS) entry which is preliminary data.</text>
</comment>
<dbReference type="Proteomes" id="UP000216991">
    <property type="component" value="Unassembled WGS sequence"/>
</dbReference>
<accession>A0A255YV57</accession>
<keyword evidence="2" id="KW-1185">Reference proteome</keyword>
<dbReference type="EMBL" id="NOXT01000077">
    <property type="protein sequence ID" value="OYQ33093.1"/>
    <property type="molecule type" value="Genomic_DNA"/>
</dbReference>
<dbReference type="CDD" id="cd21471">
    <property type="entry name" value="CrtC-like"/>
    <property type="match status" value="1"/>
</dbReference>
<dbReference type="OrthoDB" id="5491608at2"/>
<dbReference type="AlphaFoldDB" id="A0A255YV57"/>
<gene>
    <name evidence="1" type="ORF">CHU93_03135</name>
</gene>
<reference evidence="1 2" key="1">
    <citation type="submission" date="2017-07" db="EMBL/GenBank/DDBJ databases">
        <title>Sandarakinorhabdus cyanobacteriorum sp. nov., a novel bacterium isolated from cyanobacterial aggregates in a eutrophic lake.</title>
        <authorList>
            <person name="Cai H."/>
        </authorList>
    </citation>
    <scope>NUCLEOTIDE SEQUENCE [LARGE SCALE GENOMIC DNA]</scope>
    <source>
        <strain evidence="1 2">TH057</strain>
    </source>
</reference>
<evidence type="ECO:0000313" key="2">
    <source>
        <dbReference type="Proteomes" id="UP000216991"/>
    </source>
</evidence>
<proteinExistence type="predicted"/>
<name>A0A255YV57_9SPHN</name>
<organism evidence="1 2">
    <name type="scientific">Sandarakinorhabdus cyanobacteriorum</name>
    <dbReference type="NCBI Taxonomy" id="1981098"/>
    <lineage>
        <taxon>Bacteria</taxon>
        <taxon>Pseudomonadati</taxon>
        <taxon>Pseudomonadota</taxon>
        <taxon>Alphaproteobacteria</taxon>
        <taxon>Sphingomonadales</taxon>
        <taxon>Sphingosinicellaceae</taxon>
        <taxon>Sandarakinorhabdus</taxon>
    </lineage>
</organism>